<reference evidence="3" key="1">
    <citation type="journal article" date="2019" name="J. Bacteriol.">
        <title>A Mutagenic Screen Identifies a TonB-Dependent Receptor Required for the Lanthanide Metal Switch in the Type I Methanotroph 'Methylotuvimicrobium buryatense' 5GB1C.</title>
        <authorList>
            <person name="Groom J.D."/>
            <person name="Ford S.M."/>
            <person name="Pesesky M.W."/>
            <person name="Lidstrom M.E."/>
        </authorList>
    </citation>
    <scope>NUCLEOTIDE SEQUENCE [LARGE SCALE GENOMIC DNA]</scope>
    <source>
        <strain evidence="3">5GB1C</strain>
    </source>
</reference>
<dbReference type="Proteomes" id="UP000305881">
    <property type="component" value="Chromosome"/>
</dbReference>
<keyword evidence="3" id="KW-1185">Reference proteome</keyword>
<dbReference type="RefSeq" id="WP_017842211.1">
    <property type="nucleotide sequence ID" value="NZ_CP035467.1"/>
</dbReference>
<dbReference type="PANTHER" id="PTHR33608">
    <property type="entry name" value="BLL2464 PROTEIN"/>
    <property type="match status" value="1"/>
</dbReference>
<dbReference type="PANTHER" id="PTHR33608:SF6">
    <property type="entry name" value="BLL2464 PROTEIN"/>
    <property type="match status" value="1"/>
</dbReference>
<evidence type="ECO:0000313" key="3">
    <source>
        <dbReference type="Proteomes" id="UP000305881"/>
    </source>
</evidence>
<dbReference type="InterPro" id="IPR036465">
    <property type="entry name" value="vWFA_dom_sf"/>
</dbReference>
<dbReference type="KEGG" id="mbur:EQU24_18115"/>
<dbReference type="Pfam" id="PF01882">
    <property type="entry name" value="DUF58"/>
    <property type="match status" value="1"/>
</dbReference>
<dbReference type="EMBL" id="CP035467">
    <property type="protein sequence ID" value="QCW83941.1"/>
    <property type="molecule type" value="Genomic_DNA"/>
</dbReference>
<name>A0A4P9UU55_METBY</name>
<feature type="domain" description="DUF58" evidence="1">
    <location>
        <begin position="61"/>
        <end position="239"/>
    </location>
</feature>
<organism evidence="2 3">
    <name type="scientific">Methylotuvimicrobium buryatense</name>
    <name type="common">Methylomicrobium buryatense</name>
    <dbReference type="NCBI Taxonomy" id="95641"/>
    <lineage>
        <taxon>Bacteria</taxon>
        <taxon>Pseudomonadati</taxon>
        <taxon>Pseudomonadota</taxon>
        <taxon>Gammaproteobacteria</taxon>
        <taxon>Methylococcales</taxon>
        <taxon>Methylococcaceae</taxon>
        <taxon>Methylotuvimicrobium</taxon>
    </lineage>
</organism>
<accession>A0A4P9UU55</accession>
<evidence type="ECO:0000313" key="2">
    <source>
        <dbReference type="EMBL" id="QCW83941.1"/>
    </source>
</evidence>
<proteinExistence type="predicted"/>
<dbReference type="InterPro" id="IPR002881">
    <property type="entry name" value="DUF58"/>
</dbReference>
<protein>
    <submittedName>
        <fullName evidence="2">MxaS protein</fullName>
    </submittedName>
</protein>
<evidence type="ECO:0000259" key="1">
    <source>
        <dbReference type="Pfam" id="PF01882"/>
    </source>
</evidence>
<dbReference type="AlphaFoldDB" id="A0A4P9UU55"/>
<dbReference type="OrthoDB" id="7779014at2"/>
<gene>
    <name evidence="2" type="ORF">EQU24_18115</name>
</gene>
<sequence length="284" mass="32298">MALPIETFHYRLAHPGYCAIPGAHPGQMVGSGQLFKRHESLLASPDPRRLDLRASVLDPFNHYRVKVFQQHSKIDVFIIVDLSASMSIPGESSKLQVAADFLLSSAQSAFESGDNFGFIGCGQGIEKAWLFPKGLRMGRVHELARDLSRVRNGLSGNGLFQVEPYLPLRRSLVFLLSDFHFDLNRFSRLAGLFGRHAVVPLVLWDPAEYDDLPEWGIVKFQDSENRRTRTLLMRPGLKRKIIKAFEQRRSSLRHWFRSKGAEPLFIEGRYEASALTSYFLQRVV</sequence>
<dbReference type="SUPFAM" id="SSF53300">
    <property type="entry name" value="vWA-like"/>
    <property type="match status" value="1"/>
</dbReference>
<dbReference type="STRING" id="675511.GCA_000341735_03828"/>